<name>A0ABP5H1R2_9ACTN</name>
<keyword evidence="4" id="KW-1185">Reference proteome</keyword>
<evidence type="ECO:0000256" key="2">
    <source>
        <dbReference type="SAM" id="Phobius"/>
    </source>
</evidence>
<evidence type="ECO:0000256" key="1">
    <source>
        <dbReference type="SAM" id="MobiDB-lite"/>
    </source>
</evidence>
<dbReference type="Proteomes" id="UP001500751">
    <property type="component" value="Unassembled WGS sequence"/>
</dbReference>
<keyword evidence="2" id="KW-1133">Transmembrane helix</keyword>
<comment type="caution">
    <text evidence="3">The sequence shown here is derived from an EMBL/GenBank/DDBJ whole genome shotgun (WGS) entry which is preliminary data.</text>
</comment>
<keyword evidence="2" id="KW-0472">Membrane</keyword>
<evidence type="ECO:0008006" key="5">
    <source>
        <dbReference type="Google" id="ProtNLM"/>
    </source>
</evidence>
<dbReference type="EMBL" id="BAAAQN010000089">
    <property type="protein sequence ID" value="GAA2062850.1"/>
    <property type="molecule type" value="Genomic_DNA"/>
</dbReference>
<accession>A0ABP5H1R2</accession>
<reference evidence="4" key="1">
    <citation type="journal article" date="2019" name="Int. J. Syst. Evol. Microbiol.">
        <title>The Global Catalogue of Microorganisms (GCM) 10K type strain sequencing project: providing services to taxonomists for standard genome sequencing and annotation.</title>
        <authorList>
            <consortium name="The Broad Institute Genomics Platform"/>
            <consortium name="The Broad Institute Genome Sequencing Center for Infectious Disease"/>
            <person name="Wu L."/>
            <person name="Ma J."/>
        </authorList>
    </citation>
    <scope>NUCLEOTIDE SEQUENCE [LARGE SCALE GENOMIC DNA]</scope>
    <source>
        <strain evidence="4">JCM 16014</strain>
    </source>
</reference>
<feature type="transmembrane region" description="Helical" evidence="2">
    <location>
        <begin position="92"/>
        <end position="115"/>
    </location>
</feature>
<protein>
    <recommendedName>
        <fullName evidence="5">Transmembrane protein</fullName>
    </recommendedName>
</protein>
<feature type="transmembrane region" description="Helical" evidence="2">
    <location>
        <begin position="52"/>
        <end position="72"/>
    </location>
</feature>
<sequence length="372" mass="40364">MFALAWGVPGAEASTVIMIPGTALSCMMQWAEIKSDERTLATPLSDLRHHRMIAGLWAALSGLCVGVALGVLSASVFGASSGTAVRYASVLGLTWALGTLSSSAWGTFTITRFWLALARRLPFNLLSFLHDAHRRGVVRQDGAIYRFRHDRLQETLRNNTAPADAKPAAPEPPEPEPAAPEPATNSVPSWLRHLQYVPLARLGVQVSSVVAVFALLGLASSTVDLNYQSGQKPSHVVDIQTCSGIEQSCIPPEIWSWSVPSGSEVFSAFTLVHPRNAVYPLTGFYGSMKVTGCSGAAIEVVMRTDAQRWTIATVRDGHEVLPSIRGALPSSLKVLTFEFRRLDAKHCTAALRWTEPSLSADAFFYLKQRLSH</sequence>
<gene>
    <name evidence="3" type="ORF">GCM10009839_87580</name>
</gene>
<evidence type="ECO:0000313" key="3">
    <source>
        <dbReference type="EMBL" id="GAA2062850.1"/>
    </source>
</evidence>
<organism evidence="3 4">
    <name type="scientific">Catenulispora yoronensis</name>
    <dbReference type="NCBI Taxonomy" id="450799"/>
    <lineage>
        <taxon>Bacteria</taxon>
        <taxon>Bacillati</taxon>
        <taxon>Actinomycetota</taxon>
        <taxon>Actinomycetes</taxon>
        <taxon>Catenulisporales</taxon>
        <taxon>Catenulisporaceae</taxon>
        <taxon>Catenulispora</taxon>
    </lineage>
</organism>
<evidence type="ECO:0000313" key="4">
    <source>
        <dbReference type="Proteomes" id="UP001500751"/>
    </source>
</evidence>
<feature type="region of interest" description="Disordered" evidence="1">
    <location>
        <begin position="156"/>
        <end position="185"/>
    </location>
</feature>
<keyword evidence="2" id="KW-0812">Transmembrane</keyword>
<proteinExistence type="predicted"/>
<feature type="compositionally biased region" description="Pro residues" evidence="1">
    <location>
        <begin position="169"/>
        <end position="180"/>
    </location>
</feature>